<feature type="domain" description="UVR" evidence="7">
    <location>
        <begin position="415"/>
        <end position="450"/>
    </location>
</feature>
<evidence type="ECO:0000313" key="9">
    <source>
        <dbReference type="EMBL" id="MEQ3352915.1"/>
    </source>
</evidence>
<keyword evidence="2 6" id="KW-0547">Nucleotide-binding</keyword>
<dbReference type="InterPro" id="IPR050130">
    <property type="entry name" value="ClpA_ClpB"/>
</dbReference>
<dbReference type="SUPFAM" id="SSF81923">
    <property type="entry name" value="Double Clp-N motif"/>
    <property type="match status" value="1"/>
</dbReference>
<dbReference type="InterPro" id="IPR004176">
    <property type="entry name" value="Clp_R_N"/>
</dbReference>
<dbReference type="InterPro" id="IPR041546">
    <property type="entry name" value="ClpA/ClpB_AAA_lid"/>
</dbReference>
<evidence type="ECO:0000259" key="8">
    <source>
        <dbReference type="PROSITE" id="PS51903"/>
    </source>
</evidence>
<dbReference type="CDD" id="cd19499">
    <property type="entry name" value="RecA-like_ClpB_Hsp104-like"/>
    <property type="match status" value="1"/>
</dbReference>
<evidence type="ECO:0000256" key="6">
    <source>
        <dbReference type="RuleBase" id="RU004432"/>
    </source>
</evidence>
<dbReference type="SMART" id="SM01086">
    <property type="entry name" value="ClpB_D2-small"/>
    <property type="match status" value="1"/>
</dbReference>
<dbReference type="InterPro" id="IPR019489">
    <property type="entry name" value="Clp_ATPase_C"/>
</dbReference>
<dbReference type="PROSITE" id="PS00871">
    <property type="entry name" value="CLPAB_2"/>
    <property type="match status" value="1"/>
</dbReference>
<dbReference type="PROSITE" id="PS50151">
    <property type="entry name" value="UVR"/>
    <property type="match status" value="1"/>
</dbReference>
<evidence type="ECO:0000256" key="4">
    <source>
        <dbReference type="ARBA" id="ARBA00023186"/>
    </source>
</evidence>
<dbReference type="Gene3D" id="3.40.50.300">
    <property type="entry name" value="P-loop containing nucleotide triphosphate hydrolases"/>
    <property type="match status" value="2"/>
</dbReference>
<dbReference type="GO" id="GO:0005524">
    <property type="term" value="F:ATP binding"/>
    <property type="evidence" value="ECO:0007669"/>
    <property type="project" value="UniProtKB-KW"/>
</dbReference>
<evidence type="ECO:0000313" key="10">
    <source>
        <dbReference type="Proteomes" id="UP001481872"/>
    </source>
</evidence>
<name>A0ABV1J4M5_9FIRM</name>
<dbReference type="InterPro" id="IPR001270">
    <property type="entry name" value="ClpA/B"/>
</dbReference>
<feature type="domain" description="Clp R" evidence="8">
    <location>
        <begin position="4"/>
        <end position="145"/>
    </location>
</feature>
<dbReference type="Gene3D" id="1.10.1780.10">
    <property type="entry name" value="Clp, N-terminal domain"/>
    <property type="match status" value="1"/>
</dbReference>
<dbReference type="EMBL" id="JBBNPS010000002">
    <property type="protein sequence ID" value="MEQ3352915.1"/>
    <property type="molecule type" value="Genomic_DNA"/>
</dbReference>
<dbReference type="Pfam" id="PF10431">
    <property type="entry name" value="ClpB_D2-small"/>
    <property type="match status" value="1"/>
</dbReference>
<comment type="similarity">
    <text evidence="6">Belongs to the ClpA/ClpB family.</text>
</comment>
<dbReference type="Pfam" id="PF00004">
    <property type="entry name" value="AAA"/>
    <property type="match status" value="1"/>
</dbReference>
<evidence type="ECO:0000259" key="7">
    <source>
        <dbReference type="PROSITE" id="PS50151"/>
    </source>
</evidence>
<protein>
    <submittedName>
        <fullName evidence="9">ATP-dependent Clp protease ATP-binding subunit</fullName>
    </submittedName>
</protein>
<dbReference type="Proteomes" id="UP001481872">
    <property type="component" value="Unassembled WGS sequence"/>
</dbReference>
<dbReference type="Pfam" id="PF17871">
    <property type="entry name" value="AAA_lid_9"/>
    <property type="match status" value="1"/>
</dbReference>
<dbReference type="RefSeq" id="WP_349053320.1">
    <property type="nucleotide sequence ID" value="NZ_JBBNPS010000002.1"/>
</dbReference>
<dbReference type="CDD" id="cd00009">
    <property type="entry name" value="AAA"/>
    <property type="match status" value="1"/>
</dbReference>
<keyword evidence="9" id="KW-0645">Protease</keyword>
<dbReference type="Gene3D" id="4.10.860.10">
    <property type="entry name" value="UVR domain"/>
    <property type="match status" value="1"/>
</dbReference>
<keyword evidence="10" id="KW-1185">Reference proteome</keyword>
<keyword evidence="4 6" id="KW-0143">Chaperone</keyword>
<dbReference type="SMART" id="SM00382">
    <property type="entry name" value="AAA"/>
    <property type="match status" value="2"/>
</dbReference>
<sequence>MAMFGKFTEKSQRAMVFAQSEAREQGHSYIGSEHILLGILKEPGGASSILGQVAVNYERAKDAIAEIVAPEDTTVTSLTYTPRTKKIFELALEIANELGHNYIGTEHLLLAILREGKGVAVLALKNLGIDITVLERSIYMAIRKVEGKNPDAEALETESALEEFGYNLNDRARQGKIDPVIGRKDEIERIIQVLVRRTKNNPVLIGEPGVGKTAIAEGLAQRIVEGNVPEIIKDKEIYTLDVSALIAGAKYRGDFEERLKDVIAEVEDREDVILFIDEIHVVIGAGGAEGAMDASNILKPTLTKGELQIIGATTIDEYRKHIEKDTAFERRLMPIMVEEPSVEDTILILKGLRDKYEAHHNVKITDEALAAAAELSHRYINDRFLPDKAIDLIDEAASKLRVENFKSPNALKELEDELKKLSKEKEEAVTSQNFEEAAKVRDQEKKVKEALDDEKKHWDKEKHSQNMTVDEEEIAEIVSKWSGVPVTTMNAEESERLVHLEDELNGQVIGQPQAVEAVSRAIKRARVGLKSADKPIGSFIFVGPTGVGKTYLAKSLAKSLFGDESAMIRVDMSEYMEKHTVSRLVGSPPGYVGYDEGGQLTEAVRRKPYSVVLFDEIEKAHPDVFNILLQILDDGRLTDGQGRTVDFKNTVLIMTSNVGATLLKKQNTMGFGAPDEGNAKGYDKMVETIQGRLKETFRPEFLNRIDEIIVFKYLEKEQVKEIVKLMLRDLQTRLEDNDFSVTFADAVVDYIGKEGFDEEYGARPLVRSIRKNIEDRLADEILSGKVHKEKAIHIDVEEDGLTFEEEKVPETVGNEA</sequence>
<comment type="caution">
    <text evidence="9">The sequence shown here is derived from an EMBL/GenBank/DDBJ whole genome shotgun (WGS) entry which is preliminary data.</text>
</comment>
<dbReference type="PROSITE" id="PS00870">
    <property type="entry name" value="CLPAB_1"/>
    <property type="match status" value="1"/>
</dbReference>
<dbReference type="InterPro" id="IPR001943">
    <property type="entry name" value="UVR_dom"/>
</dbReference>
<dbReference type="Gene3D" id="1.10.8.60">
    <property type="match status" value="2"/>
</dbReference>
<keyword evidence="9" id="KW-0378">Hydrolase</keyword>
<organism evidence="9 10">
    <name type="scientific">Aedoeadaptatus acetigenes</name>
    <dbReference type="NCBI Taxonomy" id="2981723"/>
    <lineage>
        <taxon>Bacteria</taxon>
        <taxon>Bacillati</taxon>
        <taxon>Bacillota</taxon>
        <taxon>Tissierellia</taxon>
        <taxon>Tissierellales</taxon>
        <taxon>Peptoniphilaceae</taxon>
        <taxon>Aedoeadaptatus</taxon>
    </lineage>
</organism>
<evidence type="ECO:0000256" key="3">
    <source>
        <dbReference type="ARBA" id="ARBA00022840"/>
    </source>
</evidence>
<gene>
    <name evidence="9" type="ORF">AAA081_01165</name>
</gene>
<evidence type="ECO:0000256" key="1">
    <source>
        <dbReference type="ARBA" id="ARBA00022737"/>
    </source>
</evidence>
<dbReference type="InterPro" id="IPR036628">
    <property type="entry name" value="Clp_N_dom_sf"/>
</dbReference>
<proteinExistence type="inferred from homology"/>
<dbReference type="InterPro" id="IPR027417">
    <property type="entry name" value="P-loop_NTPase"/>
</dbReference>
<evidence type="ECO:0000256" key="2">
    <source>
        <dbReference type="ARBA" id="ARBA00022741"/>
    </source>
</evidence>
<dbReference type="Pfam" id="PF07724">
    <property type="entry name" value="AAA_2"/>
    <property type="match status" value="1"/>
</dbReference>
<dbReference type="InterPro" id="IPR003593">
    <property type="entry name" value="AAA+_ATPase"/>
</dbReference>
<dbReference type="SUPFAM" id="SSF52540">
    <property type="entry name" value="P-loop containing nucleoside triphosphate hydrolases"/>
    <property type="match status" value="2"/>
</dbReference>
<dbReference type="GO" id="GO:0008233">
    <property type="term" value="F:peptidase activity"/>
    <property type="evidence" value="ECO:0007669"/>
    <property type="project" value="UniProtKB-KW"/>
</dbReference>
<dbReference type="PANTHER" id="PTHR11638:SF18">
    <property type="entry name" value="HEAT SHOCK PROTEIN 104"/>
    <property type="match status" value="1"/>
</dbReference>
<dbReference type="InterPro" id="IPR018368">
    <property type="entry name" value="ClpA/B_CS1"/>
</dbReference>
<dbReference type="GO" id="GO:0006508">
    <property type="term" value="P:proteolysis"/>
    <property type="evidence" value="ECO:0007669"/>
    <property type="project" value="UniProtKB-KW"/>
</dbReference>
<accession>A0ABV1J4M5</accession>
<keyword evidence="1 5" id="KW-0677">Repeat</keyword>
<reference evidence="9 10" key="1">
    <citation type="submission" date="2024-04" db="EMBL/GenBank/DDBJ databases">
        <title>Human intestinal bacterial collection.</title>
        <authorList>
            <person name="Pauvert C."/>
            <person name="Hitch T.C.A."/>
            <person name="Clavel T."/>
        </authorList>
    </citation>
    <scope>NUCLEOTIDE SEQUENCE [LARGE SCALE GENOMIC DNA]</scope>
    <source>
        <strain evidence="9 10">CLA-SR-H026</strain>
    </source>
</reference>
<dbReference type="InterPro" id="IPR003959">
    <property type="entry name" value="ATPase_AAA_core"/>
</dbReference>
<dbReference type="PANTHER" id="PTHR11638">
    <property type="entry name" value="ATP-DEPENDENT CLP PROTEASE"/>
    <property type="match status" value="1"/>
</dbReference>
<dbReference type="InterPro" id="IPR028299">
    <property type="entry name" value="ClpA/B_CS2"/>
</dbReference>
<dbReference type="PROSITE" id="PS51903">
    <property type="entry name" value="CLP_R"/>
    <property type="match status" value="1"/>
</dbReference>
<evidence type="ECO:0000256" key="5">
    <source>
        <dbReference type="PROSITE-ProRule" id="PRU01251"/>
    </source>
</evidence>
<keyword evidence="3 6" id="KW-0067">ATP-binding</keyword>
<dbReference type="Pfam" id="PF02861">
    <property type="entry name" value="Clp_N"/>
    <property type="match status" value="1"/>
</dbReference>
<dbReference type="PRINTS" id="PR00300">
    <property type="entry name" value="CLPPROTEASEA"/>
</dbReference>